<name>A0A382VK70_9ZZZZ</name>
<feature type="non-terminal residue" evidence="1">
    <location>
        <position position="50"/>
    </location>
</feature>
<proteinExistence type="predicted"/>
<sequence length="50" mass="5406">VASGFLLNAVEENAIEERVREIEANTGPIEVAIYNLGAQIGDRSLQNTGY</sequence>
<protein>
    <submittedName>
        <fullName evidence="1">Uncharacterized protein</fullName>
    </submittedName>
</protein>
<dbReference type="AlphaFoldDB" id="A0A382VK70"/>
<feature type="non-terminal residue" evidence="1">
    <location>
        <position position="1"/>
    </location>
</feature>
<reference evidence="1" key="1">
    <citation type="submission" date="2018-05" db="EMBL/GenBank/DDBJ databases">
        <authorList>
            <person name="Lanie J.A."/>
            <person name="Ng W.-L."/>
            <person name="Kazmierczak K.M."/>
            <person name="Andrzejewski T.M."/>
            <person name="Davidsen T.M."/>
            <person name="Wayne K.J."/>
            <person name="Tettelin H."/>
            <person name="Glass J.I."/>
            <person name="Rusch D."/>
            <person name="Podicherti R."/>
            <person name="Tsui H.-C.T."/>
            <person name="Winkler M.E."/>
        </authorList>
    </citation>
    <scope>NUCLEOTIDE SEQUENCE</scope>
</reference>
<dbReference type="EMBL" id="UINC01152643">
    <property type="protein sequence ID" value="SVD46932.1"/>
    <property type="molecule type" value="Genomic_DNA"/>
</dbReference>
<accession>A0A382VK70</accession>
<evidence type="ECO:0000313" key="1">
    <source>
        <dbReference type="EMBL" id="SVD46932.1"/>
    </source>
</evidence>
<gene>
    <name evidence="1" type="ORF">METZ01_LOCUS399786</name>
</gene>
<organism evidence="1">
    <name type="scientific">marine metagenome</name>
    <dbReference type="NCBI Taxonomy" id="408172"/>
    <lineage>
        <taxon>unclassified sequences</taxon>
        <taxon>metagenomes</taxon>
        <taxon>ecological metagenomes</taxon>
    </lineage>
</organism>